<reference evidence="3" key="1">
    <citation type="submission" date="2016-08" db="EMBL/GenBank/DDBJ databases">
        <authorList>
            <person name="Merda D."/>
            <person name="Briand M."/>
            <person name="Taghouti G."/>
            <person name="Carrere S."/>
            <person name="Gouzy J."/>
            <person name="Portier P."/>
            <person name="Jacques M.-A."/>
            <person name="Fischer-Le Saux M."/>
        </authorList>
    </citation>
    <scope>NUCLEOTIDE SEQUENCE [LARGE SCALE GENOMIC DNA]</scope>
    <source>
        <strain evidence="3">CFBP1817</strain>
    </source>
</reference>
<evidence type="ECO:0000313" key="2">
    <source>
        <dbReference type="EMBL" id="PPU89842.1"/>
    </source>
</evidence>
<dbReference type="OrthoDB" id="7030580at2"/>
<keyword evidence="3" id="KW-1185">Reference proteome</keyword>
<sequence>MDLQQRASTAEARASELRTELDRAHLVAAEQRNAAGQAREDAATLRGRLSVFESAATSPASPKAGQAKPRCRGAT</sequence>
<proteinExistence type="predicted"/>
<dbReference type="AlphaFoldDB" id="A0A2S7EI70"/>
<dbReference type="EMBL" id="MDEJ01000136">
    <property type="protein sequence ID" value="PPU89842.1"/>
    <property type="molecule type" value="Genomic_DNA"/>
</dbReference>
<accession>A0A2S7EI70</accession>
<protein>
    <recommendedName>
        <fullName evidence="4">KfrA protein</fullName>
    </recommendedName>
</protein>
<evidence type="ECO:0000256" key="1">
    <source>
        <dbReference type="SAM" id="MobiDB-lite"/>
    </source>
</evidence>
<feature type="region of interest" description="Disordered" evidence="1">
    <location>
        <begin position="53"/>
        <end position="75"/>
    </location>
</feature>
<evidence type="ECO:0008006" key="4">
    <source>
        <dbReference type="Google" id="ProtNLM"/>
    </source>
</evidence>
<organism evidence="2 3">
    <name type="scientific">Xanthomonas populi</name>
    <dbReference type="NCBI Taxonomy" id="53414"/>
    <lineage>
        <taxon>Bacteria</taxon>
        <taxon>Pseudomonadati</taxon>
        <taxon>Pseudomonadota</taxon>
        <taxon>Gammaproteobacteria</taxon>
        <taxon>Lysobacterales</taxon>
        <taxon>Lysobacteraceae</taxon>
        <taxon>Xanthomonas</taxon>
    </lineage>
</organism>
<name>A0A2S7EI70_9XANT</name>
<dbReference type="Proteomes" id="UP000239939">
    <property type="component" value="Unassembled WGS sequence"/>
</dbReference>
<evidence type="ECO:0000313" key="3">
    <source>
        <dbReference type="Proteomes" id="UP000239939"/>
    </source>
</evidence>
<gene>
    <name evidence="2" type="ORF">XpopCFBP1817_16910</name>
</gene>
<comment type="caution">
    <text evidence="2">The sequence shown here is derived from an EMBL/GenBank/DDBJ whole genome shotgun (WGS) entry which is preliminary data.</text>
</comment>